<proteinExistence type="predicted"/>
<reference evidence="1" key="1">
    <citation type="submission" date="2020-01" db="EMBL/GenBank/DDBJ databases">
        <authorList>
            <person name="Meier V. D."/>
            <person name="Meier V D."/>
        </authorList>
    </citation>
    <scope>NUCLEOTIDE SEQUENCE</scope>
    <source>
        <strain evidence="1">HLG_WM_MAG_10</strain>
    </source>
</reference>
<dbReference type="AlphaFoldDB" id="A0A6S6SJW2"/>
<gene>
    <name evidence="1" type="ORF">HELGO_WM33974</name>
</gene>
<name>A0A6S6SJW2_9BACT</name>
<sequence length="71" mass="8033">MNKQLKMNKLQTLLLLINCFCFGRRTRACETATTIEEKATKKANNVTTLNQNLNANLSRSTALMSFLENLP</sequence>
<accession>A0A6S6SJW2</accession>
<evidence type="ECO:0000313" key="1">
    <source>
        <dbReference type="EMBL" id="CAA6805579.1"/>
    </source>
</evidence>
<dbReference type="EMBL" id="CACVAQ010000110">
    <property type="protein sequence ID" value="CAA6805579.1"/>
    <property type="molecule type" value="Genomic_DNA"/>
</dbReference>
<protein>
    <submittedName>
        <fullName evidence="1">Uncharacterized protein</fullName>
    </submittedName>
</protein>
<organism evidence="1">
    <name type="scientific">uncultured Aureispira sp</name>
    <dbReference type="NCBI Taxonomy" id="1331704"/>
    <lineage>
        <taxon>Bacteria</taxon>
        <taxon>Pseudomonadati</taxon>
        <taxon>Bacteroidota</taxon>
        <taxon>Saprospiria</taxon>
        <taxon>Saprospirales</taxon>
        <taxon>Saprospiraceae</taxon>
        <taxon>Aureispira</taxon>
        <taxon>environmental samples</taxon>
    </lineage>
</organism>